<organism evidence="2 3">
    <name type="scientific">Vulcaniibacterium tengchongense</name>
    <dbReference type="NCBI Taxonomy" id="1273429"/>
    <lineage>
        <taxon>Bacteria</taxon>
        <taxon>Pseudomonadati</taxon>
        <taxon>Pseudomonadota</taxon>
        <taxon>Gammaproteobacteria</taxon>
        <taxon>Lysobacterales</taxon>
        <taxon>Lysobacteraceae</taxon>
        <taxon>Vulcaniibacterium</taxon>
    </lineage>
</organism>
<proteinExistence type="predicted"/>
<comment type="caution">
    <text evidence="2">The sequence shown here is derived from an EMBL/GenBank/DDBJ whole genome shotgun (WGS) entry which is preliminary data.</text>
</comment>
<dbReference type="InterPro" id="IPR018247">
    <property type="entry name" value="EF_Hand_1_Ca_BS"/>
</dbReference>
<protein>
    <submittedName>
        <fullName evidence="2">EF hand domain-containing protein</fullName>
    </submittedName>
</protein>
<dbReference type="PROSITE" id="PS00018">
    <property type="entry name" value="EF_HAND_1"/>
    <property type="match status" value="2"/>
</dbReference>
<name>A0A3N4VSG5_9GAMM</name>
<evidence type="ECO:0000313" key="2">
    <source>
        <dbReference type="EMBL" id="RPE80017.1"/>
    </source>
</evidence>
<accession>A0A3N4VSG5</accession>
<dbReference type="Proteomes" id="UP000269708">
    <property type="component" value="Unassembled WGS sequence"/>
</dbReference>
<dbReference type="InterPro" id="IPR011992">
    <property type="entry name" value="EF-hand-dom_pair"/>
</dbReference>
<dbReference type="EMBL" id="RKQN01000002">
    <property type="protein sequence ID" value="RPE80017.1"/>
    <property type="molecule type" value="Genomic_DNA"/>
</dbReference>
<dbReference type="GO" id="GO:0005509">
    <property type="term" value="F:calcium ion binding"/>
    <property type="evidence" value="ECO:0007669"/>
    <property type="project" value="InterPro"/>
</dbReference>
<dbReference type="Pfam" id="PF13202">
    <property type="entry name" value="EF-hand_5"/>
    <property type="match status" value="3"/>
</dbReference>
<feature type="domain" description="EF-hand" evidence="1">
    <location>
        <begin position="107"/>
        <end position="137"/>
    </location>
</feature>
<keyword evidence="3" id="KW-1185">Reference proteome</keyword>
<reference evidence="2 3" key="1">
    <citation type="submission" date="2018-11" db="EMBL/GenBank/DDBJ databases">
        <title>Genomic Encyclopedia of Type Strains, Phase IV (KMG-IV): sequencing the most valuable type-strain genomes for metagenomic binning, comparative biology and taxonomic classification.</title>
        <authorList>
            <person name="Goeker M."/>
        </authorList>
    </citation>
    <scope>NUCLEOTIDE SEQUENCE [LARGE SCALE GENOMIC DNA]</scope>
    <source>
        <strain evidence="2 3">DSM 25623</strain>
    </source>
</reference>
<dbReference type="Gene3D" id="1.10.238.10">
    <property type="entry name" value="EF-hand"/>
    <property type="match status" value="1"/>
</dbReference>
<dbReference type="PROSITE" id="PS50222">
    <property type="entry name" value="EF_HAND_2"/>
    <property type="match status" value="1"/>
</dbReference>
<gene>
    <name evidence="2" type="ORF">EDC50_1848</name>
</gene>
<evidence type="ECO:0000313" key="3">
    <source>
        <dbReference type="Proteomes" id="UP000269708"/>
    </source>
</evidence>
<dbReference type="InterPro" id="IPR002048">
    <property type="entry name" value="EF_hand_dom"/>
</dbReference>
<sequence>MDRAAAPPRIEGPASDGAGLFASAARAVRLALPLVLAASASAAFGQAVHGTADYLSRMDADRDGRVSLVEYQDWMGYAFARMDRNGDGQLEPAELPGGRGKPVNLAEHRARLAATFRRQDTDRDGYLGAAELAAPPQ</sequence>
<evidence type="ECO:0000259" key="1">
    <source>
        <dbReference type="PROSITE" id="PS50222"/>
    </source>
</evidence>
<dbReference type="SUPFAM" id="SSF47473">
    <property type="entry name" value="EF-hand"/>
    <property type="match status" value="1"/>
</dbReference>
<dbReference type="OrthoDB" id="5703633at2"/>
<dbReference type="AlphaFoldDB" id="A0A3N4VSG5"/>